<dbReference type="GO" id="GO:0010181">
    <property type="term" value="F:FMN binding"/>
    <property type="evidence" value="ECO:0007669"/>
    <property type="project" value="InterPro"/>
</dbReference>
<dbReference type="EMBL" id="NGKB01000004">
    <property type="protein sequence ID" value="RSU15827.1"/>
    <property type="molecule type" value="Genomic_DNA"/>
</dbReference>
<evidence type="ECO:0000313" key="1">
    <source>
        <dbReference type="EMBL" id="RSU15827.1"/>
    </source>
</evidence>
<organism evidence="1 2">
    <name type="scientific">Vagococcus carniphilus</name>
    <dbReference type="NCBI Taxonomy" id="218144"/>
    <lineage>
        <taxon>Bacteria</taxon>
        <taxon>Bacillati</taxon>
        <taxon>Bacillota</taxon>
        <taxon>Bacilli</taxon>
        <taxon>Lactobacillales</taxon>
        <taxon>Enterococcaceae</taxon>
        <taxon>Vagococcus</taxon>
    </lineage>
</organism>
<accession>A0A430B6C4</accession>
<gene>
    <name evidence="1" type="ORF">CBF28_05175</name>
</gene>
<sequence>MKLVFFSLTGQTRRFIKKLDLSTPAHEIDPNNPFHELNEPYILIVPTYDAEVTEVVNDFIEYKSNQDNLLAVAGGGNRNFADLFIFTAKDIARDYDVPLVFSFEFNGTPEDVENFKKVVSEIESKRP</sequence>
<dbReference type="Gene3D" id="3.40.50.360">
    <property type="match status" value="1"/>
</dbReference>
<dbReference type="NCBIfam" id="TIGR00333">
    <property type="entry name" value="nrdI"/>
    <property type="match status" value="1"/>
</dbReference>
<dbReference type="Proteomes" id="UP000288028">
    <property type="component" value="Unassembled WGS sequence"/>
</dbReference>
<name>A0A430B6C4_9ENTE</name>
<comment type="caution">
    <text evidence="1">The sequence shown here is derived from an EMBL/GenBank/DDBJ whole genome shotgun (WGS) entry which is preliminary data.</text>
</comment>
<dbReference type="PANTHER" id="PTHR37297:SF1">
    <property type="entry name" value="PROTEIN NRDI"/>
    <property type="match status" value="1"/>
</dbReference>
<reference evidence="1 2" key="1">
    <citation type="submission" date="2017-05" db="EMBL/GenBank/DDBJ databases">
        <title>Vagococcus spp. assemblies.</title>
        <authorList>
            <person name="Gulvik C.A."/>
        </authorList>
    </citation>
    <scope>NUCLEOTIDE SEQUENCE [LARGE SCALE GENOMIC DNA]</scope>
    <source>
        <strain evidence="1 2">SS1714</strain>
    </source>
</reference>
<dbReference type="PANTHER" id="PTHR37297">
    <property type="entry name" value="PROTEIN NRDI"/>
    <property type="match status" value="1"/>
</dbReference>
<dbReference type="OrthoDB" id="350535at2"/>
<dbReference type="PIRSF" id="PIRSF005087">
    <property type="entry name" value="NrdI"/>
    <property type="match status" value="1"/>
</dbReference>
<dbReference type="AlphaFoldDB" id="A0A430B6C4"/>
<dbReference type="InterPro" id="IPR004465">
    <property type="entry name" value="RNR_NrdI"/>
</dbReference>
<dbReference type="GeneID" id="95581686"/>
<dbReference type="InterPro" id="IPR029039">
    <property type="entry name" value="Flavoprotein-like_sf"/>
</dbReference>
<dbReference type="Pfam" id="PF07972">
    <property type="entry name" value="Flavodoxin_NdrI"/>
    <property type="match status" value="1"/>
</dbReference>
<evidence type="ECO:0000313" key="2">
    <source>
        <dbReference type="Proteomes" id="UP000288028"/>
    </source>
</evidence>
<dbReference type="SUPFAM" id="SSF52218">
    <property type="entry name" value="Flavoproteins"/>
    <property type="match status" value="1"/>
</dbReference>
<dbReference type="RefSeq" id="WP_126792653.1">
    <property type="nucleotide sequence ID" value="NZ_CP060720.1"/>
</dbReference>
<keyword evidence="2" id="KW-1185">Reference proteome</keyword>
<proteinExistence type="predicted"/>
<protein>
    <submittedName>
        <fullName evidence="1">Class Ib ribonucleoside-diphosphate reductase assembly flavoprotein NrdI</fullName>
    </submittedName>
</protein>